<organism evidence="1 2">
    <name type="scientific">Pendulispora albinea</name>
    <dbReference type="NCBI Taxonomy" id="2741071"/>
    <lineage>
        <taxon>Bacteria</taxon>
        <taxon>Pseudomonadati</taxon>
        <taxon>Myxococcota</taxon>
        <taxon>Myxococcia</taxon>
        <taxon>Myxococcales</taxon>
        <taxon>Sorangiineae</taxon>
        <taxon>Pendulisporaceae</taxon>
        <taxon>Pendulispora</taxon>
    </lineage>
</organism>
<dbReference type="RefSeq" id="WP_394826934.1">
    <property type="nucleotide sequence ID" value="NZ_CP089984.1"/>
</dbReference>
<name>A0ABZ2M292_9BACT</name>
<dbReference type="EMBL" id="CP089984">
    <property type="protein sequence ID" value="WXB17304.1"/>
    <property type="molecule type" value="Genomic_DNA"/>
</dbReference>
<accession>A0ABZ2M292</accession>
<evidence type="ECO:0000313" key="2">
    <source>
        <dbReference type="Proteomes" id="UP001370348"/>
    </source>
</evidence>
<gene>
    <name evidence="1" type="ORF">LZC94_08470</name>
</gene>
<evidence type="ECO:0000313" key="1">
    <source>
        <dbReference type="EMBL" id="WXB17304.1"/>
    </source>
</evidence>
<proteinExistence type="predicted"/>
<keyword evidence="2" id="KW-1185">Reference proteome</keyword>
<protein>
    <submittedName>
        <fullName evidence="1">Uncharacterized protein</fullName>
    </submittedName>
</protein>
<dbReference type="Proteomes" id="UP001370348">
    <property type="component" value="Chromosome"/>
</dbReference>
<reference evidence="1 2" key="1">
    <citation type="submission" date="2021-12" db="EMBL/GenBank/DDBJ databases">
        <title>Discovery of the Pendulisporaceae a myxobacterial family with distinct sporulation behavior and unique specialized metabolism.</title>
        <authorList>
            <person name="Garcia R."/>
            <person name="Popoff A."/>
            <person name="Bader C.D."/>
            <person name="Loehr J."/>
            <person name="Walesch S."/>
            <person name="Walt C."/>
            <person name="Boldt J."/>
            <person name="Bunk B."/>
            <person name="Haeckl F.J.F.P.J."/>
            <person name="Gunesch A.P."/>
            <person name="Birkelbach J."/>
            <person name="Nuebel U."/>
            <person name="Pietschmann T."/>
            <person name="Bach T."/>
            <person name="Mueller R."/>
        </authorList>
    </citation>
    <scope>NUCLEOTIDE SEQUENCE [LARGE SCALE GENOMIC DNA]</scope>
    <source>
        <strain evidence="1 2">MSr11954</strain>
    </source>
</reference>
<sequence>MTPNEVLLELEKLARRIGIRVRHEPFEPRVIEGKGGLCWVHGRPIVMIDAGAPVLDKIGVLAAALARFDIEALYVPPVLRQRIDQRRQALAR</sequence>